<dbReference type="Gene3D" id="1.20.1270.180">
    <property type="match status" value="1"/>
</dbReference>
<evidence type="ECO:0000313" key="3">
    <source>
        <dbReference type="Proteomes" id="UP000032430"/>
    </source>
</evidence>
<dbReference type="HOGENOM" id="CLU_128596_4_2_6"/>
<dbReference type="STRING" id="1212491.LFA_0580"/>
<dbReference type="Proteomes" id="UP000032430">
    <property type="component" value="Chromosome I"/>
</dbReference>
<feature type="domain" description="Lysozyme inhibitor LprI-like N-terminal" evidence="1">
    <location>
        <begin position="33"/>
        <end position="117"/>
    </location>
</feature>
<protein>
    <recommendedName>
        <fullName evidence="1">Lysozyme inhibitor LprI-like N-terminal domain-containing protein</fullName>
    </recommendedName>
</protein>
<dbReference type="EMBL" id="LN614827">
    <property type="protein sequence ID" value="CEG56034.1"/>
    <property type="molecule type" value="Genomic_DNA"/>
</dbReference>
<gene>
    <name evidence="2" type="ORF">LFA_0580</name>
</gene>
<sequence>MKVCQIYFLVVVSFISVQVNAQKYEYTGNCSMDNYQENFEDCLDKELATYDKELNILYKRESKYSSYKQLQKAERLWIKFKKEDCVYIARTVHGGKMYPFIYRACLINKTKARISDLKRSVFYRGWFKD</sequence>
<organism evidence="2 3">
    <name type="scientific">Legionella fallonii LLAP-10</name>
    <dbReference type="NCBI Taxonomy" id="1212491"/>
    <lineage>
        <taxon>Bacteria</taxon>
        <taxon>Pseudomonadati</taxon>
        <taxon>Pseudomonadota</taxon>
        <taxon>Gammaproteobacteria</taxon>
        <taxon>Legionellales</taxon>
        <taxon>Legionellaceae</taxon>
        <taxon>Legionella</taxon>
    </lineage>
</organism>
<evidence type="ECO:0000313" key="2">
    <source>
        <dbReference type="EMBL" id="CEG56034.1"/>
    </source>
</evidence>
<dbReference type="OrthoDB" id="5638620at2"/>
<proteinExistence type="predicted"/>
<dbReference type="RefSeq" id="WP_052673828.1">
    <property type="nucleotide sequence ID" value="NZ_LN614827.1"/>
</dbReference>
<reference evidence="3" key="1">
    <citation type="submission" date="2014-09" db="EMBL/GenBank/DDBJ databases">
        <authorList>
            <person name="Gomez-Valero L."/>
        </authorList>
    </citation>
    <scope>NUCLEOTIDE SEQUENCE [LARGE SCALE GENOMIC DNA]</scope>
    <source>
        <strain evidence="3">ATCC700992</strain>
    </source>
</reference>
<evidence type="ECO:0000259" key="1">
    <source>
        <dbReference type="Pfam" id="PF07007"/>
    </source>
</evidence>
<dbReference type="Pfam" id="PF07007">
    <property type="entry name" value="LprI"/>
    <property type="match status" value="1"/>
</dbReference>
<keyword evidence="3" id="KW-1185">Reference proteome</keyword>
<accession>A0A098G239</accession>
<name>A0A098G239_9GAMM</name>
<dbReference type="AlphaFoldDB" id="A0A098G239"/>
<dbReference type="InterPro" id="IPR009739">
    <property type="entry name" value="LprI-like_N"/>
</dbReference>
<dbReference type="KEGG" id="lfa:LFA_0580"/>